<evidence type="ECO:0000313" key="8">
    <source>
        <dbReference type="Proteomes" id="UP000612055"/>
    </source>
</evidence>
<evidence type="ECO:0000256" key="5">
    <source>
        <dbReference type="SAM" id="MobiDB-lite"/>
    </source>
</evidence>
<evidence type="ECO:0000256" key="2">
    <source>
        <dbReference type="ARBA" id="ARBA00022771"/>
    </source>
</evidence>
<feature type="domain" description="MYND-type" evidence="6">
    <location>
        <begin position="993"/>
        <end position="1035"/>
    </location>
</feature>
<sequence length="1054" mass="107953">MATIRELWRTLMDRSDSVRRVYMSGKREELQQWSQELGAAETALEQCRKGLGVASRLQWLEGCAAAGVPAWTLRHLRALPAPIAAACRTTASYDTLLIAVDTSQLAAHSAGLCLKAYIEALVGLQEDFDHNAPHIRTHAAPLTSADFLSALSRAASTAADLARRLQLPATQAHIAAHGAASTPQTLADMSANASSKFTSFAGYCLNLASSLLGKEVGRAGAGPLPPLVPRLAAALRDSQLAAGVAQALMTSPGPSFTVRSGHGRGGAGGSRSTAQPGVPVWPTVMMSVRALATLTDAAVHLQGFQGAAALGASSALGAALAHPHVAGLRLALLQTLWEQGGMGPGPGGPCNLEDEGDPGLPSHHQHSLVATLGVWQEGRHGVLRVPDDARLPPEPGVPPGLQLARAAERTAEAMCRLCRGQGLAGAYTAEQRRRMSRVESALWRLLPYPQPRCPRSPDELPHWAGASAWVVAAALEGLEAASAEQECPGEEEATVTDSSAGVSLAAVLVDGVQAVISASDLLATAPHVAGGPRRQPAPRGPGRLPGPRPAPHYTAADRAAAPGACERDRQLAEALVRLLPYAGDLLSALASCGLAAACDVGGAALTLAKRASLVARGLEAAQATEDGAPGAVPVCLRGPKQLLPGCLTVVLADFAALLNGAAGPWAGGGAPGGELEAYFFQAAGRLAAQLGADAAAYELPSAGSEEYALLSSARIGAAAVIGEGLDQVSALCSAPGSLAVSRLLACQPHRLIAAACKLLLAWRSAGEDPEEVDQRGELQGALSLAALRLAAHPSLSARVRRWLVPAGTGQAAAGMQVADGLEGEAEASGVKPEAAQAEAQEGRGAEAPATEPTGAEAERGCLEQAWSEGWRSYDCEICRLADGSSFSLPLTLLRLAQGGGSGGRGAREEVVADAAFRSGAMELQAWAESTEAGGSQVPLQLTEDLLRGPGDASNPGAVRAAAAVLRAPLPPPLAAPPEGRALPKLRVCGFPGCASFGGRSEAGLALRQCGGCRAVRYCGPGCQRAHWREGHRDECGALAEAAEARLWGASGDGQ</sequence>
<feature type="region of interest" description="Disordered" evidence="5">
    <location>
        <begin position="823"/>
        <end position="856"/>
    </location>
</feature>
<keyword evidence="8" id="KW-1185">Reference proteome</keyword>
<reference evidence="7" key="1">
    <citation type="journal article" date="2020" name="bioRxiv">
        <title>Comparative genomics of Chlamydomonas.</title>
        <authorList>
            <person name="Craig R.J."/>
            <person name="Hasan A.R."/>
            <person name="Ness R.W."/>
            <person name="Keightley P.D."/>
        </authorList>
    </citation>
    <scope>NUCLEOTIDE SEQUENCE</scope>
    <source>
        <strain evidence="7">CCAP 11/70</strain>
    </source>
</reference>
<proteinExistence type="predicted"/>
<evidence type="ECO:0000313" key="7">
    <source>
        <dbReference type="EMBL" id="KAG2483768.1"/>
    </source>
</evidence>
<protein>
    <recommendedName>
        <fullName evidence="6">MYND-type domain-containing protein</fullName>
    </recommendedName>
</protein>
<accession>A0A835XGQ2</accession>
<dbReference type="Pfam" id="PF01753">
    <property type="entry name" value="zf-MYND"/>
    <property type="match status" value="1"/>
</dbReference>
<dbReference type="OrthoDB" id="552275at2759"/>
<dbReference type="Proteomes" id="UP000612055">
    <property type="component" value="Unassembled WGS sequence"/>
</dbReference>
<feature type="compositionally biased region" description="Low complexity" evidence="5">
    <location>
        <begin position="845"/>
        <end position="855"/>
    </location>
</feature>
<evidence type="ECO:0000256" key="4">
    <source>
        <dbReference type="PROSITE-ProRule" id="PRU00134"/>
    </source>
</evidence>
<evidence type="ECO:0000259" key="6">
    <source>
        <dbReference type="PROSITE" id="PS50865"/>
    </source>
</evidence>
<dbReference type="InterPro" id="IPR002893">
    <property type="entry name" value="Znf_MYND"/>
</dbReference>
<dbReference type="SUPFAM" id="SSF144232">
    <property type="entry name" value="HIT/MYND zinc finger-like"/>
    <property type="match status" value="1"/>
</dbReference>
<comment type="caution">
    <text evidence="7">The sequence shown here is derived from an EMBL/GenBank/DDBJ whole genome shotgun (WGS) entry which is preliminary data.</text>
</comment>
<keyword evidence="3" id="KW-0862">Zinc</keyword>
<feature type="region of interest" description="Disordered" evidence="5">
    <location>
        <begin position="526"/>
        <end position="560"/>
    </location>
</feature>
<dbReference type="EMBL" id="JAEHOE010000166">
    <property type="protein sequence ID" value="KAG2483768.1"/>
    <property type="molecule type" value="Genomic_DNA"/>
</dbReference>
<keyword evidence="1" id="KW-0479">Metal-binding</keyword>
<dbReference type="AlphaFoldDB" id="A0A835XGQ2"/>
<dbReference type="GO" id="GO:0008270">
    <property type="term" value="F:zinc ion binding"/>
    <property type="evidence" value="ECO:0007669"/>
    <property type="project" value="UniProtKB-KW"/>
</dbReference>
<evidence type="ECO:0000256" key="3">
    <source>
        <dbReference type="ARBA" id="ARBA00022833"/>
    </source>
</evidence>
<gene>
    <name evidence="7" type="ORF">HYH03_017365</name>
</gene>
<evidence type="ECO:0000256" key="1">
    <source>
        <dbReference type="ARBA" id="ARBA00022723"/>
    </source>
</evidence>
<feature type="region of interest" description="Disordered" evidence="5">
    <location>
        <begin position="253"/>
        <end position="276"/>
    </location>
</feature>
<dbReference type="Gene3D" id="6.10.140.2220">
    <property type="match status" value="1"/>
</dbReference>
<dbReference type="PROSITE" id="PS50865">
    <property type="entry name" value="ZF_MYND_2"/>
    <property type="match status" value="1"/>
</dbReference>
<organism evidence="7 8">
    <name type="scientific">Edaphochlamys debaryana</name>
    <dbReference type="NCBI Taxonomy" id="47281"/>
    <lineage>
        <taxon>Eukaryota</taxon>
        <taxon>Viridiplantae</taxon>
        <taxon>Chlorophyta</taxon>
        <taxon>core chlorophytes</taxon>
        <taxon>Chlorophyceae</taxon>
        <taxon>CS clade</taxon>
        <taxon>Chlamydomonadales</taxon>
        <taxon>Chlamydomonadales incertae sedis</taxon>
        <taxon>Edaphochlamys</taxon>
    </lineage>
</organism>
<name>A0A835XGQ2_9CHLO</name>
<keyword evidence="2 4" id="KW-0863">Zinc-finger</keyword>